<organism evidence="9 10">
    <name type="scientific">Muraenolepis orangiensis</name>
    <name type="common">Patagonian moray cod</name>
    <dbReference type="NCBI Taxonomy" id="630683"/>
    <lineage>
        <taxon>Eukaryota</taxon>
        <taxon>Metazoa</taxon>
        <taxon>Chordata</taxon>
        <taxon>Craniata</taxon>
        <taxon>Vertebrata</taxon>
        <taxon>Euteleostomi</taxon>
        <taxon>Actinopterygii</taxon>
        <taxon>Neopterygii</taxon>
        <taxon>Teleostei</taxon>
        <taxon>Neoteleostei</taxon>
        <taxon>Acanthomorphata</taxon>
        <taxon>Zeiogadaria</taxon>
        <taxon>Gadariae</taxon>
        <taxon>Gadiformes</taxon>
        <taxon>Muraenolepidoidei</taxon>
        <taxon>Muraenolepididae</taxon>
        <taxon>Muraenolepis</taxon>
    </lineage>
</organism>
<evidence type="ECO:0000256" key="3">
    <source>
        <dbReference type="ARBA" id="ARBA00022763"/>
    </source>
</evidence>
<comment type="subcellular location">
    <subcellularLocation>
        <location evidence="1">Nucleus</location>
    </subcellularLocation>
</comment>
<dbReference type="Gene3D" id="1.10.150.670">
    <property type="entry name" value="Crossover junction endonuclease EME1, DNA-binding domain"/>
    <property type="match status" value="1"/>
</dbReference>
<keyword evidence="4" id="KW-0233">DNA recombination</keyword>
<dbReference type="GO" id="GO:0048476">
    <property type="term" value="C:Holliday junction resolvase complex"/>
    <property type="evidence" value="ECO:0007669"/>
    <property type="project" value="InterPro"/>
</dbReference>
<evidence type="ECO:0000313" key="10">
    <source>
        <dbReference type="Proteomes" id="UP001148018"/>
    </source>
</evidence>
<evidence type="ECO:0000256" key="6">
    <source>
        <dbReference type="ARBA" id="ARBA00023242"/>
    </source>
</evidence>
<dbReference type="AlphaFoldDB" id="A0A9Q0EHZ3"/>
<feature type="compositionally biased region" description="Low complexity" evidence="7">
    <location>
        <begin position="43"/>
        <end position="65"/>
    </location>
</feature>
<reference evidence="9" key="1">
    <citation type="submission" date="2022-07" db="EMBL/GenBank/DDBJ databases">
        <title>Chromosome-level genome of Muraenolepis orangiensis.</title>
        <authorList>
            <person name="Kim J."/>
        </authorList>
    </citation>
    <scope>NUCLEOTIDE SEQUENCE</scope>
    <source>
        <strain evidence="9">KU_S4_2022</strain>
        <tissue evidence="9">Muscle</tissue>
    </source>
</reference>
<dbReference type="InterPro" id="IPR006166">
    <property type="entry name" value="ERCC4_domain"/>
</dbReference>
<evidence type="ECO:0000313" key="9">
    <source>
        <dbReference type="EMBL" id="KAJ3608242.1"/>
    </source>
</evidence>
<evidence type="ECO:0000256" key="7">
    <source>
        <dbReference type="SAM" id="MobiDB-lite"/>
    </source>
</evidence>
<evidence type="ECO:0000256" key="5">
    <source>
        <dbReference type="ARBA" id="ARBA00023204"/>
    </source>
</evidence>
<comment type="similarity">
    <text evidence="2">Belongs to the EME1/MMS4 family.</text>
</comment>
<evidence type="ECO:0000256" key="1">
    <source>
        <dbReference type="ARBA" id="ARBA00004123"/>
    </source>
</evidence>
<feature type="domain" description="ERCC4" evidence="8">
    <location>
        <begin position="254"/>
        <end position="391"/>
    </location>
</feature>
<dbReference type="EMBL" id="JANIIK010000040">
    <property type="protein sequence ID" value="KAJ3608242.1"/>
    <property type="molecule type" value="Genomic_DNA"/>
</dbReference>
<feature type="compositionally biased region" description="Polar residues" evidence="7">
    <location>
        <begin position="76"/>
        <end position="103"/>
    </location>
</feature>
<dbReference type="GO" id="GO:0000712">
    <property type="term" value="P:resolution of meiotic recombination intermediates"/>
    <property type="evidence" value="ECO:0007669"/>
    <property type="project" value="TreeGrafter"/>
</dbReference>
<dbReference type="PANTHER" id="PTHR21077">
    <property type="entry name" value="EME1 PROTEIN"/>
    <property type="match status" value="1"/>
</dbReference>
<dbReference type="SMART" id="SM00891">
    <property type="entry name" value="ERCC4"/>
    <property type="match status" value="1"/>
</dbReference>
<protein>
    <recommendedName>
        <fullName evidence="8">ERCC4 domain-containing protein</fullName>
    </recommendedName>
</protein>
<keyword evidence="3" id="KW-0227">DNA damage</keyword>
<dbReference type="Gene3D" id="3.40.50.10130">
    <property type="match status" value="1"/>
</dbReference>
<keyword evidence="5" id="KW-0234">DNA repair</keyword>
<name>A0A9Q0EHZ3_9TELE</name>
<evidence type="ECO:0000256" key="2">
    <source>
        <dbReference type="ARBA" id="ARBA00005313"/>
    </source>
</evidence>
<dbReference type="OrthoDB" id="343092at2759"/>
<evidence type="ECO:0000259" key="8">
    <source>
        <dbReference type="SMART" id="SM00891"/>
    </source>
</evidence>
<gene>
    <name evidence="9" type="ORF">NHX12_025291</name>
</gene>
<dbReference type="GO" id="GO:0031297">
    <property type="term" value="P:replication fork processing"/>
    <property type="evidence" value="ECO:0007669"/>
    <property type="project" value="TreeGrafter"/>
</dbReference>
<sequence length="439" mass="49093">MSSLRLHRAPTWEVSDSEDEGVNGNAKTESMHICVEGVDSRSSSDNTSPTPASSTTPASTDRPSPQVHCLSPPREPTSTPLSPNRGPWSTTSPSRTAQASSISPGRKRRSREQREADKLKAKQKRGTREELRAAKAQEKEEKKREQQKRKELTEHHEGSDVLLDNLSASGWRFVINSQQLPQAICWTRELTQPGEDGLGFVEEEQVSWILDLADFIDVVISVKEILQGNEDASRQSLLKDLLEFLNRNLNKAVTMLVIGSPINSATAWDVPRLQTQIGMEDLDMEEVMVYLQVSRNISLSFFRDWQDVTQHLVAVTKALSKRPSRHLTEQAVLPFCLDGSWASGCRVSKDGSGLRQVWDRQVQQLNRVSVAVATAVTAAYPSPRLLLQAYWSLESTEQRRSLLAHLSVAAEGKDRRVGRDVSSRMYRGLSEDNPEMVLD</sequence>
<dbReference type="InterPro" id="IPR042530">
    <property type="entry name" value="EME1/EME2_C"/>
</dbReference>
<dbReference type="GO" id="GO:0006302">
    <property type="term" value="P:double-strand break repair"/>
    <property type="evidence" value="ECO:0007669"/>
    <property type="project" value="TreeGrafter"/>
</dbReference>
<dbReference type="Proteomes" id="UP001148018">
    <property type="component" value="Unassembled WGS sequence"/>
</dbReference>
<dbReference type="InterPro" id="IPR033310">
    <property type="entry name" value="Mms4/EME1/EME2"/>
</dbReference>
<feature type="region of interest" description="Disordered" evidence="7">
    <location>
        <begin position="1"/>
        <end position="156"/>
    </location>
</feature>
<dbReference type="PANTHER" id="PTHR21077:SF6">
    <property type="entry name" value="CROSSOVER JUNCTION ENDONUCLEASE EME2-RELATED"/>
    <property type="match status" value="1"/>
</dbReference>
<feature type="compositionally biased region" description="Basic and acidic residues" evidence="7">
    <location>
        <begin position="112"/>
        <end position="156"/>
    </location>
</feature>
<proteinExistence type="inferred from homology"/>
<dbReference type="GO" id="GO:0003677">
    <property type="term" value="F:DNA binding"/>
    <property type="evidence" value="ECO:0007669"/>
    <property type="project" value="InterPro"/>
</dbReference>
<evidence type="ECO:0000256" key="4">
    <source>
        <dbReference type="ARBA" id="ARBA00023172"/>
    </source>
</evidence>
<dbReference type="Pfam" id="PF21292">
    <property type="entry name" value="EME1-MUS81_C"/>
    <property type="match status" value="1"/>
</dbReference>
<keyword evidence="6" id="KW-0539">Nucleus</keyword>
<dbReference type="GO" id="GO:0031573">
    <property type="term" value="P:mitotic intra-S DNA damage checkpoint signaling"/>
    <property type="evidence" value="ECO:0007669"/>
    <property type="project" value="TreeGrafter"/>
</dbReference>
<dbReference type="GO" id="GO:0005634">
    <property type="term" value="C:nucleus"/>
    <property type="evidence" value="ECO:0007669"/>
    <property type="project" value="UniProtKB-SubCell"/>
</dbReference>
<accession>A0A9Q0EHZ3</accession>
<comment type="caution">
    <text evidence="9">The sequence shown here is derived from an EMBL/GenBank/DDBJ whole genome shotgun (WGS) entry which is preliminary data.</text>
</comment>
<keyword evidence="10" id="KW-1185">Reference proteome</keyword>
<dbReference type="GO" id="GO:0008821">
    <property type="term" value="F:crossover junction DNA endonuclease activity"/>
    <property type="evidence" value="ECO:0007669"/>
    <property type="project" value="TreeGrafter"/>
</dbReference>